<keyword evidence="1" id="KW-0812">Transmembrane</keyword>
<proteinExistence type="predicted"/>
<comment type="caution">
    <text evidence="2">The sequence shown here is derived from an EMBL/GenBank/DDBJ whole genome shotgun (WGS) entry which is preliminary data.</text>
</comment>
<protein>
    <submittedName>
        <fullName evidence="2">Uncharacterized protein</fullName>
    </submittedName>
</protein>
<evidence type="ECO:0000313" key="2">
    <source>
        <dbReference type="EMBL" id="MQN01752.1"/>
    </source>
</evidence>
<feature type="transmembrane region" description="Helical" evidence="1">
    <location>
        <begin position="35"/>
        <end position="58"/>
    </location>
</feature>
<accession>A0A6N7IZR3</accession>
<dbReference type="AlphaFoldDB" id="A0A6N7IZR3"/>
<evidence type="ECO:0000256" key="1">
    <source>
        <dbReference type="SAM" id="Phobius"/>
    </source>
</evidence>
<feature type="transmembrane region" description="Helical" evidence="1">
    <location>
        <begin position="6"/>
        <end position="23"/>
    </location>
</feature>
<evidence type="ECO:0000313" key="3">
    <source>
        <dbReference type="Proteomes" id="UP000460257"/>
    </source>
</evidence>
<sequence>MDWVGVITSFICLIGGVLIYLAIMHTKWGKSHTKYQVFIMILAIVIACVAGGLIRFFIFK</sequence>
<dbReference type="EMBL" id="VOGC01000006">
    <property type="protein sequence ID" value="MQN01752.1"/>
    <property type="molecule type" value="Genomic_DNA"/>
</dbReference>
<name>A0A6N7IZR3_9FIRM</name>
<organism evidence="2 3">
    <name type="scientific">Candidatus Weimeria bifida</name>
    <dbReference type="NCBI Taxonomy" id="2599074"/>
    <lineage>
        <taxon>Bacteria</taxon>
        <taxon>Bacillati</taxon>
        <taxon>Bacillota</taxon>
        <taxon>Clostridia</taxon>
        <taxon>Lachnospirales</taxon>
        <taxon>Lachnospiraceae</taxon>
        <taxon>Candidatus Weimeria</taxon>
    </lineage>
</organism>
<keyword evidence="1" id="KW-1133">Transmembrane helix</keyword>
<keyword evidence="3" id="KW-1185">Reference proteome</keyword>
<reference evidence="2" key="1">
    <citation type="journal article" date="2020" name="Appl. Environ. Microbiol.">
        <title>Medium-Chain Fatty Acid Synthesis by 'Candidatus Weimeria bifida' gen. nov., sp. nov., and 'Candidatus Pseudoramibacter fermentans' sp. nov.</title>
        <authorList>
            <person name="Scarborough M.J."/>
            <person name="Myers K.S."/>
            <person name="Donohue T.J."/>
            <person name="Noguera D.R."/>
        </authorList>
    </citation>
    <scope>NUCLEOTIDE SEQUENCE</scope>
    <source>
        <strain evidence="2">LCO1.1</strain>
    </source>
</reference>
<gene>
    <name evidence="2" type="ORF">FRC54_07515</name>
</gene>
<dbReference type="Proteomes" id="UP000460257">
    <property type="component" value="Unassembled WGS sequence"/>
</dbReference>
<keyword evidence="1" id="KW-0472">Membrane</keyword>